<dbReference type="EMBL" id="AJWJ01000272">
    <property type="protein sequence ID" value="KAF2072521.1"/>
    <property type="molecule type" value="Genomic_DNA"/>
</dbReference>
<reference evidence="2" key="1">
    <citation type="submission" date="2020-01" db="EMBL/GenBank/DDBJ databases">
        <title>Development of genomics and gene disruption for Polysphondylium violaceum indicates a role for the polyketide synthase stlB in stalk morphogenesis.</title>
        <authorList>
            <person name="Narita B."/>
            <person name="Kawabe Y."/>
            <person name="Kin K."/>
            <person name="Saito T."/>
            <person name="Gibbs R."/>
            <person name="Kuspa A."/>
            <person name="Muzny D."/>
            <person name="Queller D."/>
            <person name="Richards S."/>
            <person name="Strassman J."/>
            <person name="Sucgang R."/>
            <person name="Worley K."/>
            <person name="Schaap P."/>
        </authorList>
    </citation>
    <scope>NUCLEOTIDE SEQUENCE</scope>
    <source>
        <strain evidence="2">QSvi11</strain>
    </source>
</reference>
<dbReference type="AlphaFoldDB" id="A0A8J4Q0Z0"/>
<name>A0A8J4Q0Z0_9MYCE</name>
<gene>
    <name evidence="2" type="ORF">CYY_006164</name>
</gene>
<organism evidence="2 3">
    <name type="scientific">Polysphondylium violaceum</name>
    <dbReference type="NCBI Taxonomy" id="133409"/>
    <lineage>
        <taxon>Eukaryota</taxon>
        <taxon>Amoebozoa</taxon>
        <taxon>Evosea</taxon>
        <taxon>Eumycetozoa</taxon>
        <taxon>Dictyostelia</taxon>
        <taxon>Dictyosteliales</taxon>
        <taxon>Dictyosteliaceae</taxon>
        <taxon>Polysphondylium</taxon>
    </lineage>
</organism>
<accession>A0A8J4Q0Z0</accession>
<comment type="caution">
    <text evidence="2">The sequence shown here is derived from an EMBL/GenBank/DDBJ whole genome shotgun (WGS) entry which is preliminary data.</text>
</comment>
<dbReference type="OrthoDB" id="16995at2759"/>
<feature type="region of interest" description="Disordered" evidence="1">
    <location>
        <begin position="1"/>
        <end position="97"/>
    </location>
</feature>
<proteinExistence type="predicted"/>
<evidence type="ECO:0000313" key="3">
    <source>
        <dbReference type="Proteomes" id="UP000695562"/>
    </source>
</evidence>
<dbReference type="Proteomes" id="UP000695562">
    <property type="component" value="Unassembled WGS sequence"/>
</dbReference>
<feature type="compositionally biased region" description="Low complexity" evidence="1">
    <location>
        <begin position="43"/>
        <end position="58"/>
    </location>
</feature>
<protein>
    <submittedName>
        <fullName evidence="2">Uncharacterized protein</fullName>
    </submittedName>
</protein>
<feature type="compositionally biased region" description="Polar residues" evidence="1">
    <location>
        <begin position="27"/>
        <end position="42"/>
    </location>
</feature>
<sequence length="97" mass="10576">MSSLIDLDFETTTESPSPKVLPLGTESLISYESPKPTTKSKQNNNSNNNNSNNSNDNDLFSDLGIKDHTIQETSNAKPLSDSDIMKKFSSPPTKATI</sequence>
<evidence type="ECO:0000313" key="2">
    <source>
        <dbReference type="EMBL" id="KAF2072521.1"/>
    </source>
</evidence>
<evidence type="ECO:0000256" key="1">
    <source>
        <dbReference type="SAM" id="MobiDB-lite"/>
    </source>
</evidence>
<keyword evidence="3" id="KW-1185">Reference proteome</keyword>